<accession>A0A3D9UQC5</accession>
<evidence type="ECO:0000313" key="17">
    <source>
        <dbReference type="EMBL" id="REF31662.1"/>
    </source>
</evidence>
<evidence type="ECO:0000256" key="12">
    <source>
        <dbReference type="ARBA" id="ARBA00023136"/>
    </source>
</evidence>
<reference evidence="17 18" key="1">
    <citation type="submission" date="2018-08" db="EMBL/GenBank/DDBJ databases">
        <title>Sequencing the genomes of 1000 actinobacteria strains.</title>
        <authorList>
            <person name="Klenk H.-P."/>
        </authorList>
    </citation>
    <scope>NUCLEOTIDE SEQUENCE [LARGE SCALE GENOMIC DNA]</scope>
    <source>
        <strain evidence="17 18">DSM 22967</strain>
    </source>
</reference>
<dbReference type="GO" id="GO:0008658">
    <property type="term" value="F:penicillin binding"/>
    <property type="evidence" value="ECO:0007669"/>
    <property type="project" value="InterPro"/>
</dbReference>
<dbReference type="RefSeq" id="WP_245950274.1">
    <property type="nucleotide sequence ID" value="NZ_QTUA01000001.1"/>
</dbReference>
<keyword evidence="18" id="KW-1185">Reference proteome</keyword>
<keyword evidence="10" id="KW-0573">Peptidoglycan synthesis</keyword>
<evidence type="ECO:0000256" key="9">
    <source>
        <dbReference type="ARBA" id="ARBA00022960"/>
    </source>
</evidence>
<dbReference type="SUPFAM" id="SSF56601">
    <property type="entry name" value="beta-lactamase/transpeptidase-like"/>
    <property type="match status" value="1"/>
</dbReference>
<evidence type="ECO:0000256" key="11">
    <source>
        <dbReference type="ARBA" id="ARBA00022989"/>
    </source>
</evidence>
<dbReference type="InterPro" id="IPR036138">
    <property type="entry name" value="PBP_dimer_sf"/>
</dbReference>
<dbReference type="Proteomes" id="UP000256253">
    <property type="component" value="Unassembled WGS sequence"/>
</dbReference>
<evidence type="ECO:0000256" key="1">
    <source>
        <dbReference type="ARBA" id="ARBA00004167"/>
    </source>
</evidence>
<keyword evidence="11 14" id="KW-1133">Transmembrane helix</keyword>
<evidence type="ECO:0000256" key="4">
    <source>
        <dbReference type="ARBA" id="ARBA00022475"/>
    </source>
</evidence>
<dbReference type="AlphaFoldDB" id="A0A3D9UQC5"/>
<dbReference type="SUPFAM" id="SSF56519">
    <property type="entry name" value="Penicillin binding protein dimerisation domain"/>
    <property type="match status" value="1"/>
</dbReference>
<dbReference type="Pfam" id="PF03717">
    <property type="entry name" value="PBP_dimer"/>
    <property type="match status" value="1"/>
</dbReference>
<organism evidence="17 18">
    <name type="scientific">Calidifontibacter indicus</name>
    <dbReference type="NCBI Taxonomy" id="419650"/>
    <lineage>
        <taxon>Bacteria</taxon>
        <taxon>Bacillati</taxon>
        <taxon>Actinomycetota</taxon>
        <taxon>Actinomycetes</taxon>
        <taxon>Micrococcales</taxon>
        <taxon>Dermacoccaceae</taxon>
        <taxon>Calidifontibacter</taxon>
    </lineage>
</organism>
<sequence>MIRRRGGIEYPDGHRPAGRAPYPTRIWALLLVAVLVFGVLAGRLFQLQVVDGPQMRQAAERINTRTITVPATRGRILAVDGTPLVTNGSTAMLTIDPTVLADSKDGGRALLTRVQQLVGGDVEQMLARTRACGTAGAPPAPVCFSGSPVEPIPVLGDVDPGLAMTLLERPEDFPGIAVQQVQVRRFPAPSAVNAAQVIGYLGRTNSDDLQRNPSLTAADVIGRSGLELSQDKALRGTAGETVLAVDARGLPVSTVSTRPPTSGRDVVTHLDLPVQRAAESALSDTIARLRAAKRPTTGGAALVLDASSGAVVAMASNPSYDPLVWTGGISSADYARLTAPSANNPLMNRAIAQLQPPASTFKAVSLPAAIATGIDPKGHYQCSSSVTVGSRVFKNYESAAFGSIDLPTALEVSCDTVFYRWAYARWIAEGGIKADASTPNPFTDTAVSFGFGKPTGIDLPGEAAGNVPGRQWKVNQWNAMKATTCRRATTGYPEVKDKAQADYFKQLAVENCRYGYQWQAGDAVNLSIGQGDMLVSPLQLAVAYAAVANGGTLWQPQVVAATRTADGSSRTAVTPHRTGTVSMPAEARPVLLDGLRRVVTEPAGTAHAGFATFPADYPVSGKTGTGEVYGKDATAWFASYGPKLPSGKQYVVVVMIEQGGLAASAAVPAARQIWDVLRTRP</sequence>
<comment type="similarity">
    <text evidence="3">Belongs to the transpeptidase family.</text>
</comment>
<dbReference type="NCBIfam" id="TIGR03423">
    <property type="entry name" value="pbp2_mrdA"/>
    <property type="match status" value="1"/>
</dbReference>
<keyword evidence="13" id="KW-0961">Cell wall biogenesis/degradation</keyword>
<dbReference type="GO" id="GO:0005886">
    <property type="term" value="C:plasma membrane"/>
    <property type="evidence" value="ECO:0007669"/>
    <property type="project" value="UniProtKB-SubCell"/>
</dbReference>
<dbReference type="PANTHER" id="PTHR30627:SF2">
    <property type="entry name" value="PEPTIDOGLYCAN D,D-TRANSPEPTIDASE MRDA"/>
    <property type="match status" value="1"/>
</dbReference>
<dbReference type="InterPro" id="IPR001460">
    <property type="entry name" value="PCN-bd_Tpept"/>
</dbReference>
<comment type="caution">
    <text evidence="17">The sequence shown here is derived from an EMBL/GenBank/DDBJ whole genome shotgun (WGS) entry which is preliminary data.</text>
</comment>
<dbReference type="GO" id="GO:0009252">
    <property type="term" value="P:peptidoglycan biosynthetic process"/>
    <property type="evidence" value="ECO:0007669"/>
    <property type="project" value="UniProtKB-KW"/>
</dbReference>
<evidence type="ECO:0000256" key="10">
    <source>
        <dbReference type="ARBA" id="ARBA00022984"/>
    </source>
</evidence>
<evidence type="ECO:0000256" key="3">
    <source>
        <dbReference type="ARBA" id="ARBA00007171"/>
    </source>
</evidence>
<keyword evidence="4" id="KW-1003">Cell membrane</keyword>
<evidence type="ECO:0000313" key="18">
    <source>
        <dbReference type="Proteomes" id="UP000256253"/>
    </source>
</evidence>
<evidence type="ECO:0000256" key="2">
    <source>
        <dbReference type="ARBA" id="ARBA00004236"/>
    </source>
</evidence>
<evidence type="ECO:0000256" key="7">
    <source>
        <dbReference type="ARBA" id="ARBA00022692"/>
    </source>
</evidence>
<feature type="domain" description="Penicillin-binding protein dimerisation" evidence="16">
    <location>
        <begin position="69"/>
        <end position="254"/>
    </location>
</feature>
<dbReference type="EMBL" id="QTUA01000001">
    <property type="protein sequence ID" value="REF31662.1"/>
    <property type="molecule type" value="Genomic_DNA"/>
</dbReference>
<feature type="domain" description="Penicillin-binding protein transpeptidase" evidence="15">
    <location>
        <begin position="299"/>
        <end position="673"/>
    </location>
</feature>
<dbReference type="Gene3D" id="3.90.1310.10">
    <property type="entry name" value="Penicillin-binding protein 2a (Domain 2)"/>
    <property type="match status" value="1"/>
</dbReference>
<keyword evidence="6" id="KW-0645">Protease</keyword>
<dbReference type="GO" id="GO:0008360">
    <property type="term" value="P:regulation of cell shape"/>
    <property type="evidence" value="ECO:0007669"/>
    <property type="project" value="UniProtKB-KW"/>
</dbReference>
<dbReference type="InterPro" id="IPR005311">
    <property type="entry name" value="PBP_dimer"/>
</dbReference>
<dbReference type="GO" id="GO:0071555">
    <property type="term" value="P:cell wall organization"/>
    <property type="evidence" value="ECO:0007669"/>
    <property type="project" value="UniProtKB-KW"/>
</dbReference>
<name>A0A3D9UQC5_9MICO</name>
<dbReference type="Gene3D" id="3.40.710.10">
    <property type="entry name" value="DD-peptidase/beta-lactamase superfamily"/>
    <property type="match status" value="1"/>
</dbReference>
<comment type="subcellular location">
    <subcellularLocation>
        <location evidence="2">Cell membrane</location>
    </subcellularLocation>
    <subcellularLocation>
        <location evidence="1">Membrane</location>
        <topology evidence="1">Single-pass membrane protein</topology>
    </subcellularLocation>
</comment>
<dbReference type="GO" id="GO:0009002">
    <property type="term" value="F:serine-type D-Ala-D-Ala carboxypeptidase activity"/>
    <property type="evidence" value="ECO:0007669"/>
    <property type="project" value="InterPro"/>
</dbReference>
<dbReference type="InterPro" id="IPR017790">
    <property type="entry name" value="Penicillin-binding_protein_2"/>
</dbReference>
<keyword evidence="9" id="KW-0133">Cell shape</keyword>
<evidence type="ECO:0000256" key="8">
    <source>
        <dbReference type="ARBA" id="ARBA00022801"/>
    </source>
</evidence>
<evidence type="ECO:0000256" key="13">
    <source>
        <dbReference type="ARBA" id="ARBA00023316"/>
    </source>
</evidence>
<evidence type="ECO:0000256" key="14">
    <source>
        <dbReference type="SAM" id="Phobius"/>
    </source>
</evidence>
<dbReference type="InterPro" id="IPR012338">
    <property type="entry name" value="Beta-lactam/transpept-like"/>
</dbReference>
<evidence type="ECO:0000256" key="5">
    <source>
        <dbReference type="ARBA" id="ARBA00022519"/>
    </source>
</evidence>
<feature type="transmembrane region" description="Helical" evidence="14">
    <location>
        <begin position="26"/>
        <end position="45"/>
    </location>
</feature>
<dbReference type="Pfam" id="PF00905">
    <property type="entry name" value="Transpeptidase"/>
    <property type="match status" value="1"/>
</dbReference>
<evidence type="ECO:0000259" key="15">
    <source>
        <dbReference type="Pfam" id="PF00905"/>
    </source>
</evidence>
<evidence type="ECO:0000259" key="16">
    <source>
        <dbReference type="Pfam" id="PF03717"/>
    </source>
</evidence>
<keyword evidence="5" id="KW-0997">Cell inner membrane</keyword>
<keyword evidence="12 14" id="KW-0472">Membrane</keyword>
<protein>
    <submittedName>
        <fullName evidence="17">Penicillin-binding protein 2</fullName>
    </submittedName>
</protein>
<keyword evidence="8" id="KW-0378">Hydrolase</keyword>
<dbReference type="GO" id="GO:0071972">
    <property type="term" value="F:peptidoglycan L,D-transpeptidase activity"/>
    <property type="evidence" value="ECO:0007669"/>
    <property type="project" value="TreeGrafter"/>
</dbReference>
<proteinExistence type="inferred from homology"/>
<dbReference type="InterPro" id="IPR050515">
    <property type="entry name" value="Beta-lactam/transpept"/>
</dbReference>
<gene>
    <name evidence="17" type="ORF">DFJ65_2735</name>
</gene>
<dbReference type="GO" id="GO:0006508">
    <property type="term" value="P:proteolysis"/>
    <property type="evidence" value="ECO:0007669"/>
    <property type="project" value="UniProtKB-KW"/>
</dbReference>
<dbReference type="PANTHER" id="PTHR30627">
    <property type="entry name" value="PEPTIDOGLYCAN D,D-TRANSPEPTIDASE"/>
    <property type="match status" value="1"/>
</dbReference>
<evidence type="ECO:0000256" key="6">
    <source>
        <dbReference type="ARBA" id="ARBA00022670"/>
    </source>
</evidence>
<keyword evidence="7 14" id="KW-0812">Transmembrane</keyword>